<keyword evidence="4" id="KW-1185">Reference proteome</keyword>
<reference evidence="4" key="1">
    <citation type="journal article" date="2019" name="Int. J. Syst. Evol. Microbiol.">
        <title>The Global Catalogue of Microorganisms (GCM) 10K type strain sequencing project: providing services to taxonomists for standard genome sequencing and annotation.</title>
        <authorList>
            <consortium name="The Broad Institute Genomics Platform"/>
            <consortium name="The Broad Institute Genome Sequencing Center for Infectious Disease"/>
            <person name="Wu L."/>
            <person name="Ma J."/>
        </authorList>
    </citation>
    <scope>NUCLEOTIDE SEQUENCE [LARGE SCALE GENOMIC DNA]</scope>
    <source>
        <strain evidence="4">KCTC 42182</strain>
    </source>
</reference>
<evidence type="ECO:0000256" key="1">
    <source>
        <dbReference type="ARBA" id="ARBA00023012"/>
    </source>
</evidence>
<sequence>MRRNTIPNRGELKRKAVNFKTGRDLKLDDDLRQKMEAVVQASSAQFLDATIEQLKSLREALGRAAADPASRSQVLEHIREEAFQIKGMGGVFGYPMLTEFAKSLHDFLKELEDLDELQQEIVSIHVDTLYVVVTHKIAGSGGPLEAQLRASLKAAIDKAKPAAKGPAT</sequence>
<feature type="domain" description="HPt" evidence="2">
    <location>
        <begin position="44"/>
        <end position="119"/>
    </location>
</feature>
<dbReference type="SUPFAM" id="SSF47226">
    <property type="entry name" value="Histidine-containing phosphotransfer domain, HPT domain"/>
    <property type="match status" value="1"/>
</dbReference>
<gene>
    <name evidence="3" type="ORF">ACFOOQ_12125</name>
</gene>
<protein>
    <submittedName>
        <fullName evidence="3">Hpt domain-containing protein</fullName>
    </submittedName>
</protein>
<dbReference type="Pfam" id="PF01627">
    <property type="entry name" value="Hpt"/>
    <property type="match status" value="1"/>
</dbReference>
<dbReference type="InterPro" id="IPR036641">
    <property type="entry name" value="HPT_dom_sf"/>
</dbReference>
<dbReference type="Gene3D" id="1.20.120.160">
    <property type="entry name" value="HPT domain"/>
    <property type="match status" value="1"/>
</dbReference>
<dbReference type="EMBL" id="JBHRYJ010000002">
    <property type="protein sequence ID" value="MFC3676296.1"/>
    <property type="molecule type" value="Genomic_DNA"/>
</dbReference>
<keyword evidence="1" id="KW-0902">Two-component regulatory system</keyword>
<dbReference type="RefSeq" id="WP_379726641.1">
    <property type="nucleotide sequence ID" value="NZ_JBHRYJ010000002.1"/>
</dbReference>
<name>A0ABV7VHM9_9PROT</name>
<proteinExistence type="predicted"/>
<comment type="caution">
    <text evidence="3">The sequence shown here is derived from an EMBL/GenBank/DDBJ whole genome shotgun (WGS) entry which is preliminary data.</text>
</comment>
<evidence type="ECO:0000259" key="2">
    <source>
        <dbReference type="Pfam" id="PF01627"/>
    </source>
</evidence>
<evidence type="ECO:0000313" key="4">
    <source>
        <dbReference type="Proteomes" id="UP001595711"/>
    </source>
</evidence>
<dbReference type="Proteomes" id="UP001595711">
    <property type="component" value="Unassembled WGS sequence"/>
</dbReference>
<organism evidence="3 4">
    <name type="scientific">Ferrovibrio xuzhouensis</name>
    <dbReference type="NCBI Taxonomy" id="1576914"/>
    <lineage>
        <taxon>Bacteria</taxon>
        <taxon>Pseudomonadati</taxon>
        <taxon>Pseudomonadota</taxon>
        <taxon>Alphaproteobacteria</taxon>
        <taxon>Rhodospirillales</taxon>
        <taxon>Rhodospirillaceae</taxon>
        <taxon>Ferrovibrio</taxon>
    </lineage>
</organism>
<dbReference type="InterPro" id="IPR008207">
    <property type="entry name" value="Sig_transdc_His_kin_Hpt_dom"/>
</dbReference>
<evidence type="ECO:0000313" key="3">
    <source>
        <dbReference type="EMBL" id="MFC3676296.1"/>
    </source>
</evidence>
<accession>A0ABV7VHM9</accession>